<dbReference type="Gene3D" id="3.40.50.150">
    <property type="entry name" value="Vaccinia Virus protein VP39"/>
    <property type="match status" value="1"/>
</dbReference>
<evidence type="ECO:0000313" key="2">
    <source>
        <dbReference type="Proteomes" id="UP001500058"/>
    </source>
</evidence>
<keyword evidence="2" id="KW-1185">Reference proteome</keyword>
<comment type="caution">
    <text evidence="1">The sequence shown here is derived from an EMBL/GenBank/DDBJ whole genome shotgun (WGS) entry which is preliminary data.</text>
</comment>
<dbReference type="PIRSF" id="PIRSF017393">
    <property type="entry name" value="MTase_SAV2177"/>
    <property type="match status" value="1"/>
</dbReference>
<dbReference type="Proteomes" id="UP001500058">
    <property type="component" value="Unassembled WGS sequence"/>
</dbReference>
<keyword evidence="1" id="KW-0489">Methyltransferase</keyword>
<organism evidence="1 2">
    <name type="scientific">Streptomyces glaucosporus</name>
    <dbReference type="NCBI Taxonomy" id="284044"/>
    <lineage>
        <taxon>Bacteria</taxon>
        <taxon>Bacillati</taxon>
        <taxon>Actinomycetota</taxon>
        <taxon>Actinomycetes</taxon>
        <taxon>Kitasatosporales</taxon>
        <taxon>Streptomycetaceae</taxon>
        <taxon>Streptomyces</taxon>
    </lineage>
</organism>
<dbReference type="GO" id="GO:0008168">
    <property type="term" value="F:methyltransferase activity"/>
    <property type="evidence" value="ECO:0007669"/>
    <property type="project" value="UniProtKB-KW"/>
</dbReference>
<dbReference type="Pfam" id="PF04672">
    <property type="entry name" value="Methyltransf_19"/>
    <property type="match status" value="1"/>
</dbReference>
<dbReference type="InterPro" id="IPR029063">
    <property type="entry name" value="SAM-dependent_MTases_sf"/>
</dbReference>
<dbReference type="SUPFAM" id="SSF53335">
    <property type="entry name" value="S-adenosyl-L-methionine-dependent methyltransferases"/>
    <property type="match status" value="1"/>
</dbReference>
<evidence type="ECO:0000313" key="1">
    <source>
        <dbReference type="EMBL" id="GAA2388999.1"/>
    </source>
</evidence>
<dbReference type="EMBL" id="BAAATJ010000003">
    <property type="protein sequence ID" value="GAA2388999.1"/>
    <property type="molecule type" value="Genomic_DNA"/>
</dbReference>
<dbReference type="RefSeq" id="WP_344629663.1">
    <property type="nucleotide sequence ID" value="NZ_BAAATJ010000003.1"/>
</dbReference>
<gene>
    <name evidence="1" type="ORF">GCM10010420_10600</name>
</gene>
<name>A0ABP5UZQ5_9ACTN</name>
<dbReference type="InterPro" id="IPR006764">
    <property type="entry name" value="SAM_dep_MeTrfase_SAV2177_type"/>
</dbReference>
<sequence>MREGPAAPGPQAPPAIDTTVSHVARIWNYWLGGKDNYEVDREVGDRITAILPDVPRLARASRALLGRAVRYLVTEAGVRQFLDVGTGLPTVENTHEIAQRLAPESRIVYVDHDPLVLAHARALLTSTPEGATEYLHADLRDPGTILAGAAETLDLTRPVALLLMGIMEFVTDDEEAYGIVRRLTDALPSGSHLVLYDGTNVIHGERSDRIVEVWNASGNAPLVLRSPERIAAFFDGLELVEPGVVPCNRWRPDPAPGGGPGKAAEEDVDAFCGVGRKP</sequence>
<proteinExistence type="predicted"/>
<dbReference type="GO" id="GO:0032259">
    <property type="term" value="P:methylation"/>
    <property type="evidence" value="ECO:0007669"/>
    <property type="project" value="UniProtKB-KW"/>
</dbReference>
<keyword evidence="1" id="KW-0808">Transferase</keyword>
<accession>A0ABP5UZQ5</accession>
<reference evidence="2" key="1">
    <citation type="journal article" date="2019" name="Int. J. Syst. Evol. Microbiol.">
        <title>The Global Catalogue of Microorganisms (GCM) 10K type strain sequencing project: providing services to taxonomists for standard genome sequencing and annotation.</title>
        <authorList>
            <consortium name="The Broad Institute Genomics Platform"/>
            <consortium name="The Broad Institute Genome Sequencing Center for Infectious Disease"/>
            <person name="Wu L."/>
            <person name="Ma J."/>
        </authorList>
    </citation>
    <scope>NUCLEOTIDE SEQUENCE [LARGE SCALE GENOMIC DNA]</scope>
    <source>
        <strain evidence="2">JCM 6921</strain>
    </source>
</reference>
<protein>
    <submittedName>
        <fullName evidence="1">SAM-dependent methyltransferase</fullName>
    </submittedName>
</protein>